<keyword evidence="2" id="KW-0472">Membrane</keyword>
<evidence type="ECO:0000313" key="6">
    <source>
        <dbReference type="Proteomes" id="UP001596135"/>
    </source>
</evidence>
<evidence type="ECO:0000256" key="1">
    <source>
        <dbReference type="SAM" id="MobiDB-lite"/>
    </source>
</evidence>
<dbReference type="Pfam" id="PF11887">
    <property type="entry name" value="Mce4_CUP1"/>
    <property type="match status" value="1"/>
</dbReference>
<name>A0ABW1LGG4_9ACTN</name>
<dbReference type="RefSeq" id="WP_379150873.1">
    <property type="nucleotide sequence ID" value="NZ_JBHSRJ010000002.1"/>
</dbReference>
<feature type="domain" description="Mammalian cell entry C-terminal" evidence="4">
    <location>
        <begin position="126"/>
        <end position="341"/>
    </location>
</feature>
<reference evidence="6" key="1">
    <citation type="journal article" date="2019" name="Int. J. Syst. Evol. Microbiol.">
        <title>The Global Catalogue of Microorganisms (GCM) 10K type strain sequencing project: providing services to taxonomists for standard genome sequencing and annotation.</title>
        <authorList>
            <consortium name="The Broad Institute Genomics Platform"/>
            <consortium name="The Broad Institute Genome Sequencing Center for Infectious Disease"/>
            <person name="Wu L."/>
            <person name="Ma J."/>
        </authorList>
    </citation>
    <scope>NUCLEOTIDE SEQUENCE [LARGE SCALE GENOMIC DNA]</scope>
    <source>
        <strain evidence="6">CCUG 54522</strain>
    </source>
</reference>
<accession>A0ABW1LGG4</accession>
<evidence type="ECO:0000259" key="4">
    <source>
        <dbReference type="Pfam" id="PF11887"/>
    </source>
</evidence>
<evidence type="ECO:0000259" key="3">
    <source>
        <dbReference type="Pfam" id="PF02470"/>
    </source>
</evidence>
<keyword evidence="2" id="KW-0812">Transmembrane</keyword>
<protein>
    <submittedName>
        <fullName evidence="5">MCE family protein</fullName>
    </submittedName>
</protein>
<feature type="region of interest" description="Disordered" evidence="1">
    <location>
        <begin position="352"/>
        <end position="391"/>
    </location>
</feature>
<evidence type="ECO:0000256" key="2">
    <source>
        <dbReference type="SAM" id="Phobius"/>
    </source>
</evidence>
<dbReference type="InterPro" id="IPR052336">
    <property type="entry name" value="MlaD_Phospholipid_Transporter"/>
</dbReference>
<dbReference type="Pfam" id="PF02470">
    <property type="entry name" value="MlaD"/>
    <property type="match status" value="1"/>
</dbReference>
<feature type="domain" description="Mce/MlaD" evidence="3">
    <location>
        <begin position="42"/>
        <end position="119"/>
    </location>
</feature>
<dbReference type="Proteomes" id="UP001596135">
    <property type="component" value="Unassembled WGS sequence"/>
</dbReference>
<organism evidence="5 6">
    <name type="scientific">Nocardioides hankookensis</name>
    <dbReference type="NCBI Taxonomy" id="443157"/>
    <lineage>
        <taxon>Bacteria</taxon>
        <taxon>Bacillati</taxon>
        <taxon>Actinomycetota</taxon>
        <taxon>Actinomycetes</taxon>
        <taxon>Propionibacteriales</taxon>
        <taxon>Nocardioidaceae</taxon>
        <taxon>Nocardioides</taxon>
    </lineage>
</organism>
<comment type="caution">
    <text evidence="5">The sequence shown here is derived from an EMBL/GenBank/DDBJ whole genome shotgun (WGS) entry which is preliminary data.</text>
</comment>
<dbReference type="InterPro" id="IPR005693">
    <property type="entry name" value="Mce"/>
</dbReference>
<keyword evidence="2" id="KW-1133">Transmembrane helix</keyword>
<keyword evidence="6" id="KW-1185">Reference proteome</keyword>
<feature type="transmembrane region" description="Helical" evidence="2">
    <location>
        <begin position="14"/>
        <end position="34"/>
    </location>
</feature>
<dbReference type="PANTHER" id="PTHR33371:SF19">
    <property type="entry name" value="MCE-FAMILY PROTEIN MCE4A"/>
    <property type="match status" value="1"/>
</dbReference>
<dbReference type="PANTHER" id="PTHR33371">
    <property type="entry name" value="INTERMEMBRANE PHOSPHOLIPID TRANSPORT SYSTEM BINDING PROTEIN MLAD-RELATED"/>
    <property type="match status" value="1"/>
</dbReference>
<sequence length="433" mass="46548">MARSTLGGSAAPKVMGIVFLAMLVAGVYLTFAIFTKKFTDYDEVTLQTSTIGLQLPERADVKIRGVIVGEVLGFEANGEGDGANVTLGIFPSELDTIPADVTGSIVPKTLFGEKYVSLVVPDEPAADHIEPGATIKRTVVSTEVEQVLSDLYPLLRTVQPAQINQTLNALSTALDGRGDQLGENIETLDGYLKKINPQIPALIEDLRLTSQVSDNYAAVMPQIAQILDDTVLTTGTLEGREEKLHALFDDVSAFSDTATDFLDENGDNLIRLSQVGQDQLRVFAKYAPEYNCLTRGIVNAGKLQAEAFRGFTLHIVLETLPHQPRPYDANDTPHFGEDRGPSCLHLPNPPWNQSNPVRHQPNFDDGVDEPTGKGTSRVAPNANFRSSVPGSPEETALLRSLLAPALGVSTADVPDLGVLLVGPMARGAEVSLR</sequence>
<dbReference type="NCBIfam" id="TIGR00996">
    <property type="entry name" value="Mtu_fam_mce"/>
    <property type="match status" value="1"/>
</dbReference>
<dbReference type="EMBL" id="JBHSRJ010000002">
    <property type="protein sequence ID" value="MFC6042342.1"/>
    <property type="molecule type" value="Genomic_DNA"/>
</dbReference>
<evidence type="ECO:0000313" key="5">
    <source>
        <dbReference type="EMBL" id="MFC6042342.1"/>
    </source>
</evidence>
<gene>
    <name evidence="5" type="ORF">ACFPYL_04635</name>
</gene>
<dbReference type="InterPro" id="IPR003399">
    <property type="entry name" value="Mce/MlaD"/>
</dbReference>
<dbReference type="InterPro" id="IPR024516">
    <property type="entry name" value="Mce_C"/>
</dbReference>
<proteinExistence type="predicted"/>